<evidence type="ECO:0000259" key="1">
    <source>
        <dbReference type="PROSITE" id="PS50801"/>
    </source>
</evidence>
<dbReference type="SUPFAM" id="SSF52091">
    <property type="entry name" value="SpoIIaa-like"/>
    <property type="match status" value="1"/>
</dbReference>
<dbReference type="RefSeq" id="WP_264014586.1">
    <property type="nucleotide sequence ID" value="NZ_JACKSJ010000184.1"/>
</dbReference>
<gene>
    <name evidence="2" type="ORF">H7I41_21060</name>
</gene>
<accession>A0A9X3BP93</accession>
<organism evidence="2 3">
    <name type="scientific">[Mycobacterium] manitobense</name>
    <dbReference type="NCBI Taxonomy" id="190147"/>
    <lineage>
        <taxon>Bacteria</taxon>
        <taxon>Bacillati</taxon>
        <taxon>Actinomycetota</taxon>
        <taxon>Actinomycetes</taxon>
        <taxon>Mycobacteriales</taxon>
        <taxon>Mycobacteriaceae</taxon>
        <taxon>Mycolicibacterium</taxon>
    </lineage>
</organism>
<dbReference type="InterPro" id="IPR002645">
    <property type="entry name" value="STAS_dom"/>
</dbReference>
<reference evidence="2" key="1">
    <citation type="submission" date="2020-07" db="EMBL/GenBank/DDBJ databases">
        <authorList>
            <person name="Pettersson B.M.F."/>
            <person name="Behra P.R.K."/>
            <person name="Ramesh M."/>
            <person name="Das S."/>
            <person name="Dasgupta S."/>
            <person name="Kirsebom L.A."/>
        </authorList>
    </citation>
    <scope>NUCLEOTIDE SEQUENCE</scope>
    <source>
        <strain evidence="2">DSM 44615</strain>
    </source>
</reference>
<dbReference type="InterPro" id="IPR036513">
    <property type="entry name" value="STAS_dom_sf"/>
</dbReference>
<evidence type="ECO:0000313" key="2">
    <source>
        <dbReference type="EMBL" id="MCV7172409.1"/>
    </source>
</evidence>
<keyword evidence="3" id="KW-1185">Reference proteome</keyword>
<dbReference type="EMBL" id="JACKSJ010000184">
    <property type="protein sequence ID" value="MCV7172409.1"/>
    <property type="molecule type" value="Genomic_DNA"/>
</dbReference>
<dbReference type="Gene3D" id="3.30.750.24">
    <property type="entry name" value="STAS domain"/>
    <property type="match status" value="1"/>
</dbReference>
<protein>
    <submittedName>
        <fullName evidence="2">STAS domain-containing protein</fullName>
    </submittedName>
</protein>
<dbReference type="InterPro" id="IPR058548">
    <property type="entry name" value="MlaB-like_STAS"/>
</dbReference>
<name>A0A9X3BP93_9MYCO</name>
<dbReference type="AlphaFoldDB" id="A0A9X3BP93"/>
<evidence type="ECO:0000313" key="3">
    <source>
        <dbReference type="Proteomes" id="UP001140293"/>
    </source>
</evidence>
<comment type="caution">
    <text evidence="2">The sequence shown here is derived from an EMBL/GenBank/DDBJ whole genome shotgun (WGS) entry which is preliminary data.</text>
</comment>
<sequence>MNSPQFFRQDGDGRVTVIATGDIDLGNVDRFSDVLRQAAGDGQPVVVDMVAVTYCDSAGVRALFQAGAGAELTLRIDRAGPLKKLLDISGLDRVTTVELVD</sequence>
<dbReference type="Pfam" id="PF13466">
    <property type="entry name" value="STAS_2"/>
    <property type="match status" value="1"/>
</dbReference>
<feature type="domain" description="STAS" evidence="1">
    <location>
        <begin position="12"/>
        <end position="101"/>
    </location>
</feature>
<dbReference type="CDD" id="cd07043">
    <property type="entry name" value="STAS_anti-anti-sigma_factors"/>
    <property type="match status" value="1"/>
</dbReference>
<proteinExistence type="predicted"/>
<reference evidence="2" key="2">
    <citation type="journal article" date="2022" name="BMC Genomics">
        <title>Comparative genome analysis of mycobacteria focusing on tRNA and non-coding RNA.</title>
        <authorList>
            <person name="Behra P.R.K."/>
            <person name="Pettersson B.M.F."/>
            <person name="Ramesh M."/>
            <person name="Das S."/>
            <person name="Dasgupta S."/>
            <person name="Kirsebom L.A."/>
        </authorList>
    </citation>
    <scope>NUCLEOTIDE SEQUENCE</scope>
    <source>
        <strain evidence="2">DSM 44615</strain>
    </source>
</reference>
<dbReference type="PROSITE" id="PS50801">
    <property type="entry name" value="STAS"/>
    <property type="match status" value="1"/>
</dbReference>
<dbReference type="Proteomes" id="UP001140293">
    <property type="component" value="Unassembled WGS sequence"/>
</dbReference>